<evidence type="ECO:0000313" key="2">
    <source>
        <dbReference type="Proteomes" id="UP001501692"/>
    </source>
</evidence>
<accession>A0ABP9HI90</accession>
<proteinExistence type="predicted"/>
<dbReference type="Proteomes" id="UP001501692">
    <property type="component" value="Unassembled WGS sequence"/>
</dbReference>
<protein>
    <submittedName>
        <fullName evidence="1">Uncharacterized protein</fullName>
    </submittedName>
</protein>
<comment type="caution">
    <text evidence="1">The sequence shown here is derived from an EMBL/GenBank/DDBJ whole genome shotgun (WGS) entry which is preliminary data.</text>
</comment>
<sequence length="75" mass="8453">MVLINAAINAAGKVINWLSQIKKSTIVTANPEYIPTFTPFTKLTNRSNTIGIKERTEKKTSILYFDIKNKTGFTF</sequence>
<name>A0ABP9HI90_9FLAO</name>
<evidence type="ECO:0000313" key="1">
    <source>
        <dbReference type="EMBL" id="GAA4971592.1"/>
    </source>
</evidence>
<reference evidence="2" key="1">
    <citation type="journal article" date="2019" name="Int. J. Syst. Evol. Microbiol.">
        <title>The Global Catalogue of Microorganisms (GCM) 10K type strain sequencing project: providing services to taxonomists for standard genome sequencing and annotation.</title>
        <authorList>
            <consortium name="The Broad Institute Genomics Platform"/>
            <consortium name="The Broad Institute Genome Sequencing Center for Infectious Disease"/>
            <person name="Wu L."/>
            <person name="Ma J."/>
        </authorList>
    </citation>
    <scope>NUCLEOTIDE SEQUENCE [LARGE SCALE GENOMIC DNA]</scope>
    <source>
        <strain evidence="2">JCM 18287</strain>
    </source>
</reference>
<gene>
    <name evidence="1" type="ORF">GCM10023315_22090</name>
</gene>
<keyword evidence="2" id="KW-1185">Reference proteome</keyword>
<organism evidence="1 2">
    <name type="scientific">Algibacter aquimarinus</name>
    <dbReference type="NCBI Taxonomy" id="1136748"/>
    <lineage>
        <taxon>Bacteria</taxon>
        <taxon>Pseudomonadati</taxon>
        <taxon>Bacteroidota</taxon>
        <taxon>Flavobacteriia</taxon>
        <taxon>Flavobacteriales</taxon>
        <taxon>Flavobacteriaceae</taxon>
        <taxon>Algibacter</taxon>
    </lineage>
</organism>
<dbReference type="EMBL" id="BAABJK010000007">
    <property type="protein sequence ID" value="GAA4971592.1"/>
    <property type="molecule type" value="Genomic_DNA"/>
</dbReference>